<reference evidence="1 2" key="1">
    <citation type="journal article" date="2023" name="Hortic Res">
        <title>Pangenome of water caltrop reveals structural variations and asymmetric subgenome divergence after allopolyploidization.</title>
        <authorList>
            <person name="Zhang X."/>
            <person name="Chen Y."/>
            <person name="Wang L."/>
            <person name="Yuan Y."/>
            <person name="Fang M."/>
            <person name="Shi L."/>
            <person name="Lu R."/>
            <person name="Comes H.P."/>
            <person name="Ma Y."/>
            <person name="Chen Y."/>
            <person name="Huang G."/>
            <person name="Zhou Y."/>
            <person name="Zheng Z."/>
            <person name="Qiu Y."/>
        </authorList>
    </citation>
    <scope>NUCLEOTIDE SEQUENCE [LARGE SCALE GENOMIC DNA]</scope>
    <source>
        <tissue evidence="1">Roots</tissue>
    </source>
</reference>
<evidence type="ECO:0000313" key="2">
    <source>
        <dbReference type="Proteomes" id="UP001345219"/>
    </source>
</evidence>
<keyword evidence="2" id="KW-1185">Reference proteome</keyword>
<dbReference type="AlphaFoldDB" id="A0AAN7GA27"/>
<gene>
    <name evidence="1" type="ORF">SAY87_024734</name>
</gene>
<evidence type="ECO:0000313" key="1">
    <source>
        <dbReference type="EMBL" id="KAK4741146.1"/>
    </source>
</evidence>
<protein>
    <submittedName>
        <fullName evidence="1">Uncharacterized protein</fullName>
    </submittedName>
</protein>
<proteinExistence type="predicted"/>
<name>A0AAN7GA27_9MYRT</name>
<comment type="caution">
    <text evidence="1">The sequence shown here is derived from an EMBL/GenBank/DDBJ whole genome shotgun (WGS) entry which is preliminary data.</text>
</comment>
<accession>A0AAN7GA27</accession>
<organism evidence="1 2">
    <name type="scientific">Trapa incisa</name>
    <dbReference type="NCBI Taxonomy" id="236973"/>
    <lineage>
        <taxon>Eukaryota</taxon>
        <taxon>Viridiplantae</taxon>
        <taxon>Streptophyta</taxon>
        <taxon>Embryophyta</taxon>
        <taxon>Tracheophyta</taxon>
        <taxon>Spermatophyta</taxon>
        <taxon>Magnoliopsida</taxon>
        <taxon>eudicotyledons</taxon>
        <taxon>Gunneridae</taxon>
        <taxon>Pentapetalae</taxon>
        <taxon>rosids</taxon>
        <taxon>malvids</taxon>
        <taxon>Myrtales</taxon>
        <taxon>Lythraceae</taxon>
        <taxon>Trapa</taxon>
    </lineage>
</organism>
<dbReference type="EMBL" id="JAXIOK010000024">
    <property type="protein sequence ID" value="KAK4741146.1"/>
    <property type="molecule type" value="Genomic_DNA"/>
</dbReference>
<sequence>MHELSKFTAQAQSHIGQSPVLPLHFSDDDQEFSVAVAALTNVVSSTTSCPSSSTSAATYGLPPLDTCQHYRIYGCLGCQLLWAQRDKRQGPEAGKEQAEVWQEDPLRRREVEALGEVGTAEIRDPKRDGPSVAGYVRNRRGSCPGLRQGSYQIQGATGEAELPVRGLRIAHAHAHAHAPCLALPVYGDHFQKAPYHTLARLPQLYIYIRPST</sequence>
<dbReference type="Proteomes" id="UP001345219">
    <property type="component" value="Chromosome 19"/>
</dbReference>